<dbReference type="Proteomes" id="UP000306317">
    <property type="component" value="Unassembled WGS sequence"/>
</dbReference>
<evidence type="ECO:0000313" key="1">
    <source>
        <dbReference type="EMBL" id="THD09650.1"/>
    </source>
</evidence>
<sequence length="180" mass="20170">MLAADDVDTSPLFQAVGQREIPRTSQEIVACVGLLLRVAKVIKLIDPYFRASSPRWRRGLQKLIEIVSTGALIEIHREDGGELPANVRSWFDGPVQRVLKPGVVVKIFLHPKAKMHNRYILTDQGGASFGTGLDDHEDGDEGITGDDDVTLLNEEQRSTKWRKYESAEQPFLVLRSPDHE</sequence>
<dbReference type="AlphaFoldDB" id="A0A4S3KLQ0"/>
<accession>A0A4S3KLQ0</accession>
<dbReference type="EMBL" id="MWIO01000006">
    <property type="protein sequence ID" value="THD09650.1"/>
    <property type="molecule type" value="Genomic_DNA"/>
</dbReference>
<evidence type="ECO:0000313" key="2">
    <source>
        <dbReference type="Proteomes" id="UP000306317"/>
    </source>
</evidence>
<protein>
    <submittedName>
        <fullName evidence="1">Uncharacterized protein</fullName>
    </submittedName>
</protein>
<proteinExistence type="predicted"/>
<comment type="caution">
    <text evidence="1">The sequence shown here is derived from an EMBL/GenBank/DDBJ whole genome shotgun (WGS) entry which is preliminary data.</text>
</comment>
<reference evidence="1 2" key="1">
    <citation type="submission" date="2017-02" db="EMBL/GenBank/DDBJ databases">
        <title>Whole genome sequencing of Rhodanobacter lindaniclasticus DSM 17932.</title>
        <authorList>
            <person name="Kumar S."/>
            <person name="Patil P."/>
            <person name="Patil P.B."/>
        </authorList>
    </citation>
    <scope>NUCLEOTIDE SEQUENCE [LARGE SCALE GENOMIC DNA]</scope>
    <source>
        <strain evidence="1 2">DSM 17932</strain>
    </source>
</reference>
<gene>
    <name evidence="1" type="ORF">B1991_01820</name>
</gene>
<keyword evidence="2" id="KW-1185">Reference proteome</keyword>
<name>A0A4S3KLQ0_9GAMM</name>
<organism evidence="1 2">
    <name type="scientific">Rhodanobacter lindaniclasticus</name>
    <dbReference type="NCBI Taxonomy" id="75310"/>
    <lineage>
        <taxon>Bacteria</taxon>
        <taxon>Pseudomonadati</taxon>
        <taxon>Pseudomonadota</taxon>
        <taxon>Gammaproteobacteria</taxon>
        <taxon>Lysobacterales</taxon>
        <taxon>Rhodanobacteraceae</taxon>
        <taxon>Rhodanobacter</taxon>
    </lineage>
</organism>